<name>A0A812HX86_9DINO</name>
<evidence type="ECO:0000256" key="1">
    <source>
        <dbReference type="SAM" id="Phobius"/>
    </source>
</evidence>
<dbReference type="AlphaFoldDB" id="A0A812HX86"/>
<proteinExistence type="predicted"/>
<accession>A0A812HX86</accession>
<feature type="transmembrane region" description="Helical" evidence="1">
    <location>
        <begin position="58"/>
        <end position="80"/>
    </location>
</feature>
<organism evidence="2 3">
    <name type="scientific">Symbiodinium natans</name>
    <dbReference type="NCBI Taxonomy" id="878477"/>
    <lineage>
        <taxon>Eukaryota</taxon>
        <taxon>Sar</taxon>
        <taxon>Alveolata</taxon>
        <taxon>Dinophyceae</taxon>
        <taxon>Suessiales</taxon>
        <taxon>Symbiodiniaceae</taxon>
        <taxon>Symbiodinium</taxon>
    </lineage>
</organism>
<keyword evidence="3" id="KW-1185">Reference proteome</keyword>
<gene>
    <name evidence="2" type="ORF">SNAT2548_LOCUS2164</name>
</gene>
<keyword evidence="1" id="KW-0472">Membrane</keyword>
<dbReference type="OrthoDB" id="10513512at2759"/>
<keyword evidence="1" id="KW-1133">Transmembrane helix</keyword>
<reference evidence="2" key="1">
    <citation type="submission" date="2021-02" db="EMBL/GenBank/DDBJ databases">
        <authorList>
            <person name="Dougan E. K."/>
            <person name="Rhodes N."/>
            <person name="Thang M."/>
            <person name="Chan C."/>
        </authorList>
    </citation>
    <scope>NUCLEOTIDE SEQUENCE</scope>
</reference>
<comment type="caution">
    <text evidence="2">The sequence shown here is derived from an EMBL/GenBank/DDBJ whole genome shotgun (WGS) entry which is preliminary data.</text>
</comment>
<evidence type="ECO:0000313" key="2">
    <source>
        <dbReference type="EMBL" id="CAE6965641.1"/>
    </source>
</evidence>
<dbReference type="EMBL" id="CAJNDS010000120">
    <property type="protein sequence ID" value="CAE6965641.1"/>
    <property type="molecule type" value="Genomic_DNA"/>
</dbReference>
<keyword evidence="1" id="KW-0812">Transmembrane</keyword>
<sequence>MRIFFGPYPLSHIFWELGKGWHFLKCLEPLPRLPAEYDNGGYPGSGGTPSGPDETAGLLQLILGLMNSFLGALGLFFFGVNLYNLLMNIQNCPTGVVLAPCIQQGHCAGVARAPWFAHYIVSQKLMVAEDLAREAVKADVPIKEVAKWLGVETVGAAKKIIMNVAETSCKAMHDELIEAPNATVNGMVSNWLGKHHASYYLEQVKEKNLDITWQAQSAKMYSCHGCVRCMTLFYFTDIQNVVELIEIFLLIEPWIQPKVPDISKTSWKLDASPDRELLQCTPRLDDGECPGATELQTVKEGDHGSRVAGLSPAMTASVFSVVQRTFPPTSVIESQSQKLNCPMIDVHFEADPTQRKSVDLHQTEVSCLGMIGRTFFFRYHYCGVPKHMEYQEQACSSVEIRAVERNQV</sequence>
<evidence type="ECO:0000313" key="3">
    <source>
        <dbReference type="Proteomes" id="UP000604046"/>
    </source>
</evidence>
<dbReference type="Proteomes" id="UP000604046">
    <property type="component" value="Unassembled WGS sequence"/>
</dbReference>
<protein>
    <submittedName>
        <fullName evidence="2">Uncharacterized protein</fullName>
    </submittedName>
</protein>